<dbReference type="RefSeq" id="WP_148597573.1">
    <property type="nucleotide sequence ID" value="NZ_CP042997.1"/>
</dbReference>
<dbReference type="KEGG" id="agv:OJF2_66920"/>
<gene>
    <name evidence="2" type="ORF">OJF2_66920</name>
</gene>
<keyword evidence="1" id="KW-1133">Transmembrane helix</keyword>
<keyword evidence="1" id="KW-0472">Membrane</keyword>
<protein>
    <submittedName>
        <fullName evidence="2">Uncharacterized protein</fullName>
    </submittedName>
</protein>
<keyword evidence="3" id="KW-1185">Reference proteome</keyword>
<name>A0A5B9WCU0_9BACT</name>
<keyword evidence="1" id="KW-0812">Transmembrane</keyword>
<dbReference type="EMBL" id="CP042997">
    <property type="protein sequence ID" value="QEH38094.1"/>
    <property type="molecule type" value="Genomic_DNA"/>
</dbReference>
<dbReference type="Proteomes" id="UP000324233">
    <property type="component" value="Chromosome"/>
</dbReference>
<feature type="transmembrane region" description="Helical" evidence="1">
    <location>
        <begin position="20"/>
        <end position="42"/>
    </location>
</feature>
<dbReference type="AlphaFoldDB" id="A0A5B9WCU0"/>
<accession>A0A5B9WCU0</accession>
<sequence>MKPLFVRFKGGRRRIAWIKLFAFCTLVVALTAAAFEGGWYLISGRTGLGPVLASLVPSMLIVCRAVAQTLSYQYQESLEESPVGTA</sequence>
<evidence type="ECO:0000313" key="3">
    <source>
        <dbReference type="Proteomes" id="UP000324233"/>
    </source>
</evidence>
<proteinExistence type="predicted"/>
<organism evidence="2 3">
    <name type="scientific">Aquisphaera giovannonii</name>
    <dbReference type="NCBI Taxonomy" id="406548"/>
    <lineage>
        <taxon>Bacteria</taxon>
        <taxon>Pseudomonadati</taxon>
        <taxon>Planctomycetota</taxon>
        <taxon>Planctomycetia</taxon>
        <taxon>Isosphaerales</taxon>
        <taxon>Isosphaeraceae</taxon>
        <taxon>Aquisphaera</taxon>
    </lineage>
</organism>
<evidence type="ECO:0000313" key="2">
    <source>
        <dbReference type="EMBL" id="QEH38094.1"/>
    </source>
</evidence>
<evidence type="ECO:0000256" key="1">
    <source>
        <dbReference type="SAM" id="Phobius"/>
    </source>
</evidence>
<reference evidence="2 3" key="1">
    <citation type="submission" date="2019-08" db="EMBL/GenBank/DDBJ databases">
        <title>Deep-cultivation of Planctomycetes and their phenomic and genomic characterization uncovers novel biology.</title>
        <authorList>
            <person name="Wiegand S."/>
            <person name="Jogler M."/>
            <person name="Boedeker C."/>
            <person name="Pinto D."/>
            <person name="Vollmers J."/>
            <person name="Rivas-Marin E."/>
            <person name="Kohn T."/>
            <person name="Peeters S.H."/>
            <person name="Heuer A."/>
            <person name="Rast P."/>
            <person name="Oberbeckmann S."/>
            <person name="Bunk B."/>
            <person name="Jeske O."/>
            <person name="Meyerdierks A."/>
            <person name="Storesund J.E."/>
            <person name="Kallscheuer N."/>
            <person name="Luecker S."/>
            <person name="Lage O.M."/>
            <person name="Pohl T."/>
            <person name="Merkel B.J."/>
            <person name="Hornburger P."/>
            <person name="Mueller R.-W."/>
            <person name="Bruemmer F."/>
            <person name="Labrenz M."/>
            <person name="Spormann A.M."/>
            <person name="Op den Camp H."/>
            <person name="Overmann J."/>
            <person name="Amann R."/>
            <person name="Jetten M.S.M."/>
            <person name="Mascher T."/>
            <person name="Medema M.H."/>
            <person name="Devos D.P."/>
            <person name="Kaster A.-K."/>
            <person name="Ovreas L."/>
            <person name="Rohde M."/>
            <person name="Galperin M.Y."/>
            <person name="Jogler C."/>
        </authorList>
    </citation>
    <scope>NUCLEOTIDE SEQUENCE [LARGE SCALE GENOMIC DNA]</scope>
    <source>
        <strain evidence="2 3">OJF2</strain>
    </source>
</reference>